<evidence type="ECO:0000259" key="4">
    <source>
        <dbReference type="Pfam" id="PF00881"/>
    </source>
</evidence>
<organism evidence="5 6">
    <name type="scientific">Myroides guanonis</name>
    <dbReference type="NCBI Taxonomy" id="1150112"/>
    <lineage>
        <taxon>Bacteria</taxon>
        <taxon>Pseudomonadati</taxon>
        <taxon>Bacteroidota</taxon>
        <taxon>Flavobacteriia</taxon>
        <taxon>Flavobacteriales</taxon>
        <taxon>Flavobacteriaceae</taxon>
        <taxon>Myroides</taxon>
    </lineage>
</organism>
<keyword evidence="3" id="KW-0560">Oxidoreductase</keyword>
<dbReference type="Gene3D" id="3.40.109.10">
    <property type="entry name" value="NADH Oxidase"/>
    <property type="match status" value="1"/>
</dbReference>
<evidence type="ECO:0000256" key="2">
    <source>
        <dbReference type="ARBA" id="ARBA00022643"/>
    </source>
</evidence>
<dbReference type="GO" id="GO:0016491">
    <property type="term" value="F:oxidoreductase activity"/>
    <property type="evidence" value="ECO:0007669"/>
    <property type="project" value="UniProtKB-KW"/>
</dbReference>
<sequence length="222" mass="24596">MFNYKGMKKFVFSGLILFGLIGCNEVKVEQIVYDGGDKDAIIHNILNRRAIRKYTAEQVSQEKIDTIMKCAIYAPSALNKQPWEIRVIQNPAILEEINKRFLSFAQGKEFQGSAARYREPGFSIFHNSPSLIVIASDKSNVNAKLDVGLAMQNILLSADALGLGTCPLGTLVPILNLPENEDILRLLNIPDGYEVAINISLGYPAESPTAPIRYADKVKIIK</sequence>
<protein>
    <submittedName>
        <fullName evidence="5">Nitroreductase</fullName>
    </submittedName>
</protein>
<dbReference type="SUPFAM" id="SSF55469">
    <property type="entry name" value="FMN-dependent nitroreductase-like"/>
    <property type="match status" value="1"/>
</dbReference>
<dbReference type="Proteomes" id="UP000243887">
    <property type="component" value="Unassembled WGS sequence"/>
</dbReference>
<dbReference type="CDD" id="cd02136">
    <property type="entry name" value="PnbA_NfnB-like"/>
    <property type="match status" value="1"/>
</dbReference>
<evidence type="ECO:0000256" key="1">
    <source>
        <dbReference type="ARBA" id="ARBA00022630"/>
    </source>
</evidence>
<keyword evidence="1" id="KW-0285">Flavoprotein</keyword>
<feature type="domain" description="Nitroreductase" evidence="4">
    <location>
        <begin position="45"/>
        <end position="203"/>
    </location>
</feature>
<dbReference type="STRING" id="1150112.SAMN04487893_10452"/>
<evidence type="ECO:0000256" key="3">
    <source>
        <dbReference type="ARBA" id="ARBA00023002"/>
    </source>
</evidence>
<proteinExistence type="predicted"/>
<dbReference type="EMBL" id="FORU01000004">
    <property type="protein sequence ID" value="SFJ18758.1"/>
    <property type="molecule type" value="Genomic_DNA"/>
</dbReference>
<keyword evidence="2" id="KW-0288">FMN</keyword>
<reference evidence="6" key="1">
    <citation type="submission" date="2016-10" db="EMBL/GenBank/DDBJ databases">
        <authorList>
            <person name="Varghese N."/>
            <person name="Submissions S."/>
        </authorList>
    </citation>
    <scope>NUCLEOTIDE SEQUENCE [LARGE SCALE GENOMIC DNA]</scope>
    <source>
        <strain evidence="6">DSM 26542</strain>
    </source>
</reference>
<keyword evidence="6" id="KW-1185">Reference proteome</keyword>
<evidence type="ECO:0000313" key="5">
    <source>
        <dbReference type="EMBL" id="SFJ18758.1"/>
    </source>
</evidence>
<dbReference type="InterPro" id="IPR000415">
    <property type="entry name" value="Nitroreductase-like"/>
</dbReference>
<dbReference type="AlphaFoldDB" id="A0A1I3PB40"/>
<dbReference type="PANTHER" id="PTHR23026:SF90">
    <property type="entry name" value="IODOTYROSINE DEIODINASE 1"/>
    <property type="match status" value="1"/>
</dbReference>
<dbReference type="InterPro" id="IPR029479">
    <property type="entry name" value="Nitroreductase"/>
</dbReference>
<name>A0A1I3PB40_9FLAO</name>
<accession>A0A1I3PB40</accession>
<dbReference type="Pfam" id="PF00881">
    <property type="entry name" value="Nitroreductase"/>
    <property type="match status" value="1"/>
</dbReference>
<evidence type="ECO:0000313" key="6">
    <source>
        <dbReference type="Proteomes" id="UP000243887"/>
    </source>
</evidence>
<gene>
    <name evidence="5" type="ORF">SAMN04487893_10452</name>
</gene>
<dbReference type="InterPro" id="IPR050627">
    <property type="entry name" value="Nitroreductase/BluB"/>
</dbReference>
<dbReference type="PANTHER" id="PTHR23026">
    <property type="entry name" value="NADPH NITROREDUCTASE"/>
    <property type="match status" value="1"/>
</dbReference>
<dbReference type="PROSITE" id="PS51257">
    <property type="entry name" value="PROKAR_LIPOPROTEIN"/>
    <property type="match status" value="1"/>
</dbReference>